<name>A0AA37HP07_9HYPH</name>
<keyword evidence="1" id="KW-1133">Transmembrane helix</keyword>
<feature type="transmembrane region" description="Helical" evidence="1">
    <location>
        <begin position="55"/>
        <end position="76"/>
    </location>
</feature>
<dbReference type="RefSeq" id="WP_284286084.1">
    <property type="nucleotide sequence ID" value="NZ_BSPI01000003.1"/>
</dbReference>
<organism evidence="2 3">
    <name type="scientific">Methylobacterium gregans</name>
    <dbReference type="NCBI Taxonomy" id="374424"/>
    <lineage>
        <taxon>Bacteria</taxon>
        <taxon>Pseudomonadati</taxon>
        <taxon>Pseudomonadota</taxon>
        <taxon>Alphaproteobacteria</taxon>
        <taxon>Hyphomicrobiales</taxon>
        <taxon>Methylobacteriaceae</taxon>
        <taxon>Methylobacterium</taxon>
    </lineage>
</organism>
<dbReference type="AlphaFoldDB" id="A0AA37HP07"/>
<dbReference type="EMBL" id="BPQM01000051">
    <property type="protein sequence ID" value="GJD79029.1"/>
    <property type="molecule type" value="Genomic_DNA"/>
</dbReference>
<proteinExistence type="predicted"/>
<dbReference type="Gene3D" id="1.20.1280.290">
    <property type="match status" value="1"/>
</dbReference>
<evidence type="ECO:0000313" key="3">
    <source>
        <dbReference type="Proteomes" id="UP001055108"/>
    </source>
</evidence>
<comment type="caution">
    <text evidence="2">The sequence shown here is derived from an EMBL/GenBank/DDBJ whole genome shotgun (WGS) entry which is preliminary data.</text>
</comment>
<dbReference type="Proteomes" id="UP001055108">
    <property type="component" value="Unassembled WGS sequence"/>
</dbReference>
<reference evidence="2" key="2">
    <citation type="submission" date="2021-08" db="EMBL/GenBank/DDBJ databases">
        <authorList>
            <person name="Tani A."/>
            <person name="Ola A."/>
            <person name="Ogura Y."/>
            <person name="Katsura K."/>
            <person name="Hayashi T."/>
        </authorList>
    </citation>
    <scope>NUCLEOTIDE SEQUENCE</scope>
    <source>
        <strain evidence="2">NBRC 103626</strain>
    </source>
</reference>
<reference evidence="2" key="1">
    <citation type="journal article" date="2016" name="Front. Microbiol.">
        <title>Genome Sequence of the Piezophilic, Mesophilic Sulfate-Reducing Bacterium Desulfovibrio indicus J2T.</title>
        <authorList>
            <person name="Cao J."/>
            <person name="Maignien L."/>
            <person name="Shao Z."/>
            <person name="Alain K."/>
            <person name="Jebbar M."/>
        </authorList>
    </citation>
    <scope>NUCLEOTIDE SEQUENCE</scope>
    <source>
        <strain evidence="2">NBRC 103626</strain>
    </source>
</reference>
<accession>A0AA37HP07</accession>
<evidence type="ECO:0008006" key="4">
    <source>
        <dbReference type="Google" id="ProtNLM"/>
    </source>
</evidence>
<evidence type="ECO:0000313" key="2">
    <source>
        <dbReference type="EMBL" id="GJD79029.1"/>
    </source>
</evidence>
<sequence length="103" mass="10633">MTDPAVGSSVATDTRTLAEGRPPIAIIGWIATAASVSMFFAYIDQIARNLEGTKGSAIQPAAALVAATLWAAYGAFRTRKDWPLVCANVPGVILAAVAMVTAL</sequence>
<evidence type="ECO:0000256" key="1">
    <source>
        <dbReference type="SAM" id="Phobius"/>
    </source>
</evidence>
<keyword evidence="1" id="KW-0472">Membrane</keyword>
<keyword evidence="3" id="KW-1185">Reference proteome</keyword>
<feature type="transmembrane region" description="Helical" evidence="1">
    <location>
        <begin position="82"/>
        <end position="102"/>
    </location>
</feature>
<feature type="transmembrane region" description="Helical" evidence="1">
    <location>
        <begin position="24"/>
        <end position="43"/>
    </location>
</feature>
<keyword evidence="1" id="KW-0812">Transmembrane</keyword>
<gene>
    <name evidence="2" type="ORF">NBEOAGPD_2249</name>
</gene>
<protein>
    <recommendedName>
        <fullName evidence="4">Sugar efflux transporter for intercellular exchange</fullName>
    </recommendedName>
</protein>